<dbReference type="OMA" id="TCWATIS"/>
<reference evidence="2 3" key="1">
    <citation type="journal article" date="2013" name="PLoS Genet.">
        <title>Genomic mechanisms accounting for the adaptation to parasitism in nematode-trapping fungi.</title>
        <authorList>
            <person name="Meerupati T."/>
            <person name="Andersson K.M."/>
            <person name="Friman E."/>
            <person name="Kumar D."/>
            <person name="Tunlid A."/>
            <person name="Ahren D."/>
        </authorList>
    </citation>
    <scope>NUCLEOTIDE SEQUENCE [LARGE SCALE GENOMIC DNA]</scope>
    <source>
        <strain evidence="2 3">CBS 200.50</strain>
    </source>
</reference>
<dbReference type="InterPro" id="IPR015943">
    <property type="entry name" value="WD40/YVTN_repeat-like_dom_sf"/>
</dbReference>
<dbReference type="EMBL" id="AQGS01000985">
    <property type="protein sequence ID" value="EPS36122.1"/>
    <property type="molecule type" value="Genomic_DNA"/>
</dbReference>
<feature type="signal peptide" evidence="1">
    <location>
        <begin position="1"/>
        <end position="22"/>
    </location>
</feature>
<sequence>MHSFASIATVALGLSLAQYALAAPSAYPSGQSGQCPQGRPAKALYFQTNMPTGNSVVAVPILPNGGLDVKRYSTHATGGCGSAGMEAMNATAGPDALFSQDAVIVQDHMLFATNAGSNTFTMFKIDRRNPTCLTMVGEPAATMGEFPVAVAYSKHLKTACVLNSGAADGVACYSVSGRTGLKALDTGARKLNLGQSTPPLGPTGTVSDIFFTPDSKMLIVMVKGNPPTKVAGFVAVYPVVNGTVSMTPVKSNPVGSVALFGSSIISNTEILATDAGFGTMKLKIDPVTHVVTADVKTTIAGQAATCWSAYSPKTGSVYVTDIKMNRIEEISAASGKIVSALNFTNGNTGNIDDIVGGDFLYSLSPSLGKTDIAVVSLACGQGKMKELETFSIPGANQFSSGLAVL</sequence>
<reference evidence="3" key="2">
    <citation type="submission" date="2013-04" db="EMBL/GenBank/DDBJ databases">
        <title>Genomic mechanisms accounting for the adaptation to parasitism in nematode-trapping fungi.</title>
        <authorList>
            <person name="Ahren D.G."/>
        </authorList>
    </citation>
    <scope>NUCLEOTIDE SEQUENCE [LARGE SCALE GENOMIC DNA]</scope>
    <source>
        <strain evidence="3">CBS 200.50</strain>
    </source>
</reference>
<evidence type="ECO:0000256" key="1">
    <source>
        <dbReference type="SAM" id="SignalP"/>
    </source>
</evidence>
<organism evidence="2 3">
    <name type="scientific">Dactylellina haptotyla (strain CBS 200.50)</name>
    <name type="common">Nematode-trapping fungus</name>
    <name type="synonym">Monacrosporium haptotylum</name>
    <dbReference type="NCBI Taxonomy" id="1284197"/>
    <lineage>
        <taxon>Eukaryota</taxon>
        <taxon>Fungi</taxon>
        <taxon>Dikarya</taxon>
        <taxon>Ascomycota</taxon>
        <taxon>Pezizomycotina</taxon>
        <taxon>Orbiliomycetes</taxon>
        <taxon>Orbiliales</taxon>
        <taxon>Orbiliaceae</taxon>
        <taxon>Dactylellina</taxon>
    </lineage>
</organism>
<dbReference type="AlphaFoldDB" id="S8BLJ6"/>
<dbReference type="OrthoDB" id="10006285at2759"/>
<keyword evidence="1" id="KW-0732">Signal</keyword>
<dbReference type="STRING" id="1284197.S8BLJ6"/>
<proteinExistence type="predicted"/>
<gene>
    <name evidence="2" type="ORF">H072_10528</name>
</gene>
<keyword evidence="3" id="KW-1185">Reference proteome</keyword>
<dbReference type="eggNOG" id="ENOG502S2T1">
    <property type="taxonomic scope" value="Eukaryota"/>
</dbReference>
<dbReference type="Proteomes" id="UP000015100">
    <property type="component" value="Unassembled WGS sequence"/>
</dbReference>
<protein>
    <recommendedName>
        <fullName evidence="4">SMP-30/Gluconolactonase/LRE-like region domain-containing protein</fullName>
    </recommendedName>
</protein>
<evidence type="ECO:0000313" key="3">
    <source>
        <dbReference type="Proteomes" id="UP000015100"/>
    </source>
</evidence>
<feature type="chain" id="PRO_5005374868" description="SMP-30/Gluconolactonase/LRE-like region domain-containing protein" evidence="1">
    <location>
        <begin position="23"/>
        <end position="405"/>
    </location>
</feature>
<dbReference type="Gene3D" id="2.130.10.10">
    <property type="entry name" value="YVTN repeat-like/Quinoprotein amine dehydrogenase"/>
    <property type="match status" value="1"/>
</dbReference>
<dbReference type="HOGENOM" id="CLU_037887_0_0_1"/>
<name>S8BLJ6_DACHA</name>
<accession>S8BLJ6</accession>
<comment type="caution">
    <text evidence="2">The sequence shown here is derived from an EMBL/GenBank/DDBJ whole genome shotgun (WGS) entry which is preliminary data.</text>
</comment>
<evidence type="ECO:0008006" key="4">
    <source>
        <dbReference type="Google" id="ProtNLM"/>
    </source>
</evidence>
<dbReference type="SUPFAM" id="SSF75011">
    <property type="entry name" value="3-carboxy-cis,cis-mucoante lactonizing enzyme"/>
    <property type="match status" value="1"/>
</dbReference>
<evidence type="ECO:0000313" key="2">
    <source>
        <dbReference type="EMBL" id="EPS36122.1"/>
    </source>
</evidence>